<protein>
    <submittedName>
        <fullName evidence="1">Uncharacterized protein</fullName>
    </submittedName>
</protein>
<gene>
    <name evidence="1" type="ORF">POL58_16110</name>
</gene>
<keyword evidence="2" id="KW-1185">Reference proteome</keyword>
<accession>A0ABT5B739</accession>
<dbReference type="Proteomes" id="UP001217838">
    <property type="component" value="Unassembled WGS sequence"/>
</dbReference>
<name>A0ABT5B739_9BACT</name>
<evidence type="ECO:0000313" key="1">
    <source>
        <dbReference type="EMBL" id="MDC0669278.1"/>
    </source>
</evidence>
<organism evidence="1 2">
    <name type="scientific">Nannocystis radixulma</name>
    <dbReference type="NCBI Taxonomy" id="2995305"/>
    <lineage>
        <taxon>Bacteria</taxon>
        <taxon>Pseudomonadati</taxon>
        <taxon>Myxococcota</taxon>
        <taxon>Polyangia</taxon>
        <taxon>Nannocystales</taxon>
        <taxon>Nannocystaceae</taxon>
        <taxon>Nannocystis</taxon>
    </lineage>
</organism>
<sequence length="47" mass="5196">MIIDRVHPVRRDSRLGAAYSGRFVRARRTLGKGGPCPYGQMRGDGHA</sequence>
<dbReference type="EMBL" id="JAQNDN010000007">
    <property type="protein sequence ID" value="MDC0669278.1"/>
    <property type="molecule type" value="Genomic_DNA"/>
</dbReference>
<comment type="caution">
    <text evidence="1">The sequence shown here is derived from an EMBL/GenBank/DDBJ whole genome shotgun (WGS) entry which is preliminary data.</text>
</comment>
<evidence type="ECO:0000313" key="2">
    <source>
        <dbReference type="Proteomes" id="UP001217838"/>
    </source>
</evidence>
<proteinExistence type="predicted"/>
<reference evidence="1 2" key="1">
    <citation type="submission" date="2022-11" db="EMBL/GenBank/DDBJ databases">
        <title>Minimal conservation of predation-associated metabolite biosynthetic gene clusters underscores biosynthetic potential of Myxococcota including descriptions for ten novel species: Archangium lansinium sp. nov., Myxococcus landrumus sp. nov., Nannocystis bai.</title>
        <authorList>
            <person name="Ahearne A."/>
            <person name="Stevens C."/>
            <person name="Dowd S."/>
        </authorList>
    </citation>
    <scope>NUCLEOTIDE SEQUENCE [LARGE SCALE GENOMIC DNA]</scope>
    <source>
        <strain evidence="1 2">NCELM</strain>
    </source>
</reference>
<dbReference type="RefSeq" id="WP_271999042.1">
    <property type="nucleotide sequence ID" value="NZ_JAQNDN010000007.1"/>
</dbReference>